<dbReference type="GO" id="GO:0016788">
    <property type="term" value="F:hydrolase activity, acting on ester bonds"/>
    <property type="evidence" value="ECO:0007669"/>
    <property type="project" value="InterPro"/>
</dbReference>
<evidence type="ECO:0000256" key="3">
    <source>
        <dbReference type="ARBA" id="ARBA00022801"/>
    </source>
</evidence>
<dbReference type="Proteomes" id="UP000334923">
    <property type="component" value="Unassembled WGS sequence"/>
</dbReference>
<proteinExistence type="inferred from homology"/>
<reference evidence="7 8" key="1">
    <citation type="submission" date="2019-09" db="EMBL/GenBank/DDBJ databases">
        <authorList>
            <person name="Cremers G."/>
        </authorList>
    </citation>
    <scope>NUCLEOTIDE SEQUENCE [LARGE SCALE GENOMIC DNA]</scope>
    <source>
        <strain evidence="7">4A</strain>
    </source>
</reference>
<evidence type="ECO:0000313" key="7">
    <source>
        <dbReference type="EMBL" id="VVM05333.1"/>
    </source>
</evidence>
<dbReference type="AlphaFoldDB" id="A0A5E6MAJ8"/>
<dbReference type="GO" id="GO:0006508">
    <property type="term" value="P:proteolysis"/>
    <property type="evidence" value="ECO:0007669"/>
    <property type="project" value="InterPro"/>
</dbReference>
<dbReference type="CDD" id="cd06231">
    <property type="entry name" value="M14_REP34-like"/>
    <property type="match status" value="1"/>
</dbReference>
<evidence type="ECO:0000259" key="6">
    <source>
        <dbReference type="PROSITE" id="PS52035"/>
    </source>
</evidence>
<dbReference type="EMBL" id="CABFVA020000021">
    <property type="protein sequence ID" value="VVM05333.1"/>
    <property type="molecule type" value="Genomic_DNA"/>
</dbReference>
<accession>A0A5E6MAJ8</accession>
<dbReference type="InterPro" id="IPR055438">
    <property type="entry name" value="AstE_AspA_cat"/>
</dbReference>
<protein>
    <recommendedName>
        <fullName evidence="6">Peptidase M14 domain-containing protein</fullName>
    </recommendedName>
</protein>
<evidence type="ECO:0000256" key="5">
    <source>
        <dbReference type="PROSITE-ProRule" id="PRU01379"/>
    </source>
</evidence>
<evidence type="ECO:0000256" key="1">
    <source>
        <dbReference type="ARBA" id="ARBA00001947"/>
    </source>
</evidence>
<evidence type="ECO:0000313" key="8">
    <source>
        <dbReference type="Proteomes" id="UP000334923"/>
    </source>
</evidence>
<dbReference type="PROSITE" id="PS52035">
    <property type="entry name" value="PEPTIDASE_M14"/>
    <property type="match status" value="1"/>
</dbReference>
<dbReference type="Gene3D" id="3.40.630.10">
    <property type="entry name" value="Zn peptidases"/>
    <property type="match status" value="1"/>
</dbReference>
<keyword evidence="2" id="KW-0479">Metal-binding</keyword>
<gene>
    <name evidence="7" type="ORF">MAMT_00593</name>
</gene>
<dbReference type="Pfam" id="PF24827">
    <property type="entry name" value="AstE_AspA_cat"/>
    <property type="match status" value="1"/>
</dbReference>
<dbReference type="RefSeq" id="WP_246186493.1">
    <property type="nucleotide sequence ID" value="NZ_CABFVA020000021.1"/>
</dbReference>
<name>A0A5E6MAJ8_9BACT</name>
<dbReference type="InterPro" id="IPR000834">
    <property type="entry name" value="Peptidase_M14"/>
</dbReference>
<comment type="similarity">
    <text evidence="5">Belongs to the peptidase M14 family.</text>
</comment>
<evidence type="ECO:0000256" key="4">
    <source>
        <dbReference type="ARBA" id="ARBA00022833"/>
    </source>
</evidence>
<keyword evidence="3" id="KW-0378">Hydrolase</keyword>
<dbReference type="SUPFAM" id="SSF53187">
    <property type="entry name" value="Zn-dependent exopeptidases"/>
    <property type="match status" value="1"/>
</dbReference>
<feature type="domain" description="Peptidase M14" evidence="6">
    <location>
        <begin position="1"/>
        <end position="251"/>
    </location>
</feature>
<comment type="cofactor">
    <cofactor evidence="1">
        <name>Zn(2+)</name>
        <dbReference type="ChEBI" id="CHEBI:29105"/>
    </cofactor>
</comment>
<sequence>MIHAVHDPANIHRRAIALGRLLGWRRAILLRIRNDPVEVLCSPERGDRKRKPHVFLSAGIHGDEPAGVEALLSYFEQKPHWTAEFTFTLVPLLNPWGLRHNSRLNEDGLDLNRSFQQSDLPLIRELCTLYDRRGPFDLALLLHEDYDACGIYLYETGPSGEVGFGEEILSRVSSWCPVDPRDRIEGRKHRNGILVRPLRKKWFEKIGLPEAAHLHFHGCRRVFTIETPSEFDVGLRVKAHMEAIDAALGLLAANRPSADVRAGALASRRAKAAISARALLPSTAPVQNGENRSDQSRSV</sequence>
<feature type="active site" description="Proton donor/acceptor" evidence="5">
    <location>
        <position position="226"/>
    </location>
</feature>
<keyword evidence="4" id="KW-0862">Zinc</keyword>
<organism evidence="7 8">
    <name type="scientific">Methylacidimicrobium tartarophylax</name>
    <dbReference type="NCBI Taxonomy" id="1041768"/>
    <lineage>
        <taxon>Bacteria</taxon>
        <taxon>Pseudomonadati</taxon>
        <taxon>Verrucomicrobiota</taxon>
        <taxon>Methylacidimicrobium</taxon>
    </lineage>
</organism>
<keyword evidence="8" id="KW-1185">Reference proteome</keyword>
<dbReference type="GO" id="GO:0004181">
    <property type="term" value="F:metallocarboxypeptidase activity"/>
    <property type="evidence" value="ECO:0007669"/>
    <property type="project" value="InterPro"/>
</dbReference>
<dbReference type="GO" id="GO:0008270">
    <property type="term" value="F:zinc ion binding"/>
    <property type="evidence" value="ECO:0007669"/>
    <property type="project" value="InterPro"/>
</dbReference>
<evidence type="ECO:0000256" key="2">
    <source>
        <dbReference type="ARBA" id="ARBA00022723"/>
    </source>
</evidence>